<dbReference type="Proteomes" id="UP000070258">
    <property type="component" value="Unassembled WGS sequence"/>
</dbReference>
<dbReference type="SUPFAM" id="SSF51338">
    <property type="entry name" value="Composite domain of metallo-dependent hydrolases"/>
    <property type="match status" value="1"/>
</dbReference>
<dbReference type="Gene3D" id="3.20.20.140">
    <property type="entry name" value="Metal-dependent hydrolases"/>
    <property type="match status" value="1"/>
</dbReference>
<evidence type="ECO:0000313" key="11">
    <source>
        <dbReference type="EMBL" id="KXP03581.1"/>
    </source>
</evidence>
<sequence>MTEYLRGTVVTPSGAIDDGVVAYGDGLITEVGPASAFPPAGLPAPSDRVYVPGMIDVHCHGGGGFGFPDSDADGARAAAAHHLGRGTTTMLASLVSASADKLLERIATLSPLVDDGTVAGLHLEGPFLAQEVCGAQDPRYIVDGDPALLATLLDAAGGRIRSMTVAAETAHFDVLAQQLSEAGAVVSVGHTAGDYDTVAAALGTPSGPVSITHLFNGMHPMHHRHPGAVGASLKVAGEGRAVAEVIGDGVHLAAGTVAMVFATVGPDHVALISDAMQAAGMPDGQYSLGPLEVTVGGGTARLTTSDGTPGAIAGGTSSVFDVFSRAVRYSGVALADAARAGATTPARLLGLKDRGELSAGLRADVLELSADLDLLRVLRGGNQV</sequence>
<evidence type="ECO:0000256" key="5">
    <source>
        <dbReference type="PIRNR" id="PIRNR038994"/>
    </source>
</evidence>
<feature type="binding site" evidence="7">
    <location>
        <position position="135"/>
    </location>
    <ligand>
        <name>substrate</name>
    </ligand>
</feature>
<feature type="binding site" evidence="8">
    <location>
        <position position="190"/>
    </location>
    <ligand>
        <name>Zn(2+)</name>
        <dbReference type="ChEBI" id="CHEBI:29105"/>
    </ligand>
</feature>
<dbReference type="STRING" id="239498.AXK60_17380"/>
<dbReference type="AlphaFoldDB" id="A0A137ZZF5"/>
<feature type="domain" description="Amidohydrolase-related" evidence="9">
    <location>
        <begin position="50"/>
        <end position="366"/>
    </location>
</feature>
<comment type="similarity">
    <text evidence="1 5">Belongs to the metallo-dependent hydrolases superfamily. NagA family.</text>
</comment>
<feature type="binding site" evidence="7">
    <location>
        <position position="251"/>
    </location>
    <ligand>
        <name>substrate</name>
    </ligand>
</feature>
<evidence type="ECO:0000256" key="4">
    <source>
        <dbReference type="ARBA" id="ARBA00023277"/>
    </source>
</evidence>
<dbReference type="Proteomes" id="UP000070409">
    <property type="component" value="Unassembled WGS sequence"/>
</dbReference>
<dbReference type="PANTHER" id="PTHR11113:SF14">
    <property type="entry name" value="N-ACETYLGLUCOSAMINE-6-PHOSPHATE DEACETYLASE"/>
    <property type="match status" value="1"/>
</dbReference>
<organism evidence="11 12">
    <name type="scientific">Tsukamurella pseudospumae</name>
    <dbReference type="NCBI Taxonomy" id="239498"/>
    <lineage>
        <taxon>Bacteria</taxon>
        <taxon>Bacillati</taxon>
        <taxon>Actinomycetota</taxon>
        <taxon>Actinomycetes</taxon>
        <taxon>Mycobacteriales</taxon>
        <taxon>Tsukamurellaceae</taxon>
        <taxon>Tsukamurella</taxon>
    </lineage>
</organism>
<dbReference type="Pfam" id="PF01979">
    <property type="entry name" value="Amidohydro_1"/>
    <property type="match status" value="1"/>
</dbReference>
<name>A0A137ZZF5_9ACTN</name>
<evidence type="ECO:0000256" key="1">
    <source>
        <dbReference type="ARBA" id="ARBA00010716"/>
    </source>
</evidence>
<accession>A0A137ZZF5</accession>
<dbReference type="PANTHER" id="PTHR11113">
    <property type="entry name" value="N-ACETYLGLUCOSAMINE-6-PHOSPHATE DEACETYLASE"/>
    <property type="match status" value="1"/>
</dbReference>
<proteinExistence type="inferred from homology"/>
<keyword evidence="4 5" id="KW-0119">Carbohydrate metabolism</keyword>
<dbReference type="GO" id="GO:0006046">
    <property type="term" value="P:N-acetylglucosamine catabolic process"/>
    <property type="evidence" value="ECO:0007669"/>
    <property type="project" value="TreeGrafter"/>
</dbReference>
<comment type="caution">
    <text evidence="11">The sequence shown here is derived from an EMBL/GenBank/DDBJ whole genome shotgun (WGS) entry which is preliminary data.</text>
</comment>
<reference evidence="10 13" key="3">
    <citation type="submission" date="2016-02" db="EMBL/GenBank/DDBJ databases">
        <authorList>
            <person name="Teng J.L."/>
            <person name="Tang Y."/>
            <person name="Huang Y."/>
            <person name="Guo F."/>
            <person name="Wei W."/>
            <person name="Chen J.H."/>
            <person name="Wong S.Y."/>
            <person name="Lau S.K."/>
            <person name="Woo P.C."/>
        </authorList>
    </citation>
    <scope>NUCLEOTIDE SEQUENCE [LARGE SCALE GENOMIC DNA]</scope>
    <source>
        <strain evidence="10 13">JCM 13375</strain>
    </source>
</reference>
<evidence type="ECO:0000256" key="6">
    <source>
        <dbReference type="PIRSR" id="PIRSR038994-1"/>
    </source>
</evidence>
<evidence type="ECO:0000256" key="3">
    <source>
        <dbReference type="ARBA" id="ARBA00022801"/>
    </source>
</evidence>
<feature type="binding site" evidence="8">
    <location>
        <position position="124"/>
    </location>
    <ligand>
        <name>Zn(2+)</name>
        <dbReference type="ChEBI" id="CHEBI:29105"/>
    </ligand>
</feature>
<dbReference type="GO" id="GO:0008448">
    <property type="term" value="F:N-acetylglucosamine-6-phosphate deacetylase activity"/>
    <property type="evidence" value="ECO:0007669"/>
    <property type="project" value="InterPro"/>
</dbReference>
<keyword evidence="3 5" id="KW-0378">Hydrolase</keyword>
<evidence type="ECO:0000259" key="9">
    <source>
        <dbReference type="Pfam" id="PF01979"/>
    </source>
</evidence>
<dbReference type="GO" id="GO:0046872">
    <property type="term" value="F:metal ion binding"/>
    <property type="evidence" value="ECO:0007669"/>
    <property type="project" value="UniProtKB-KW"/>
</dbReference>
<dbReference type="PIRSF" id="PIRSF038994">
    <property type="entry name" value="NagA"/>
    <property type="match status" value="1"/>
</dbReference>
<evidence type="ECO:0000256" key="7">
    <source>
        <dbReference type="PIRSR" id="PIRSR038994-2"/>
    </source>
</evidence>
<protein>
    <submittedName>
        <fullName evidence="11">N-acetylglucosamine-6-phosphate deacetylase</fullName>
    </submittedName>
</protein>
<dbReference type="EMBL" id="LSRE01000050">
    <property type="protein sequence ID" value="KXO89294.1"/>
    <property type="molecule type" value="Genomic_DNA"/>
</dbReference>
<keyword evidence="13" id="KW-1185">Reference proteome</keyword>
<dbReference type="RefSeq" id="WP_068574502.1">
    <property type="nucleotide sequence ID" value="NZ_LSRE01000050.1"/>
</dbReference>
<reference evidence="11" key="2">
    <citation type="submission" date="2016-02" db="EMBL/GenBank/DDBJ databases">
        <authorList>
            <person name="Teng J.L."/>
            <person name="Yang Y."/>
            <person name="Huang Y."/>
            <person name="Guo F."/>
            <person name="Wei W."/>
            <person name="Chen J.H."/>
            <person name="Wong S.Y."/>
            <person name="Lau S.K."/>
            <person name="Woo P.C."/>
        </authorList>
    </citation>
    <scope>NUCLEOTIDE SEQUENCE</scope>
    <source>
        <strain evidence="11">JCM 15929</strain>
    </source>
</reference>
<feature type="binding site" evidence="7">
    <location>
        <position position="224"/>
    </location>
    <ligand>
        <name>substrate</name>
    </ligand>
</feature>
<dbReference type="InterPro" id="IPR003764">
    <property type="entry name" value="GlcNAc_6-P_deAcase"/>
</dbReference>
<feature type="active site" description="Proton donor/acceptor" evidence="6">
    <location>
        <position position="274"/>
    </location>
</feature>
<dbReference type="InterPro" id="IPR032466">
    <property type="entry name" value="Metal_Hydrolase"/>
</dbReference>
<dbReference type="Gene3D" id="2.30.40.10">
    <property type="entry name" value="Urease, subunit C, domain 1"/>
    <property type="match status" value="1"/>
</dbReference>
<dbReference type="InterPro" id="IPR006680">
    <property type="entry name" value="Amidohydro-rel"/>
</dbReference>
<evidence type="ECO:0000256" key="8">
    <source>
        <dbReference type="PIRSR" id="PIRSR038994-3"/>
    </source>
</evidence>
<evidence type="ECO:0000313" key="13">
    <source>
        <dbReference type="Proteomes" id="UP000070409"/>
    </source>
</evidence>
<evidence type="ECO:0000313" key="12">
    <source>
        <dbReference type="Proteomes" id="UP000070258"/>
    </source>
</evidence>
<dbReference type="SUPFAM" id="SSF51556">
    <property type="entry name" value="Metallo-dependent hydrolases"/>
    <property type="match status" value="1"/>
</dbReference>
<evidence type="ECO:0000256" key="2">
    <source>
        <dbReference type="ARBA" id="ARBA00022723"/>
    </source>
</evidence>
<reference evidence="12" key="1">
    <citation type="submission" date="2016-02" db="EMBL/GenBank/DDBJ databases">
        <authorList>
            <person name="Wen L."/>
            <person name="He K."/>
            <person name="Yang H."/>
        </authorList>
    </citation>
    <scope>NUCLEOTIDE SEQUENCE [LARGE SCALE GENOMIC DNA]</scope>
    <source>
        <strain evidence="12">JCM 15929</strain>
    </source>
</reference>
<gene>
    <name evidence="11" type="ORF">AXK60_17380</name>
    <name evidence="10" type="ORF">AXK61_11880</name>
</gene>
<comment type="cofactor">
    <cofactor evidence="8">
        <name>a divalent metal cation</name>
        <dbReference type="ChEBI" id="CHEBI:60240"/>
    </cofactor>
    <text evidence="8">Binds 1 divalent metal cation per subunit.</text>
</comment>
<feature type="binding site" evidence="8">
    <location>
        <position position="213"/>
    </location>
    <ligand>
        <name>Zn(2+)</name>
        <dbReference type="ChEBI" id="CHEBI:29105"/>
    </ligand>
</feature>
<dbReference type="EMBL" id="LSRF01000058">
    <property type="protein sequence ID" value="KXP03581.1"/>
    <property type="molecule type" value="Genomic_DNA"/>
</dbReference>
<feature type="binding site" evidence="7">
    <location>
        <begin position="216"/>
        <end position="217"/>
    </location>
    <ligand>
        <name>substrate</name>
    </ligand>
</feature>
<keyword evidence="2 8" id="KW-0479">Metal-binding</keyword>
<dbReference type="InterPro" id="IPR011059">
    <property type="entry name" value="Metal-dep_hydrolase_composite"/>
</dbReference>
<evidence type="ECO:0000313" key="10">
    <source>
        <dbReference type="EMBL" id="KXO89294.1"/>
    </source>
</evidence>
<feature type="binding site" evidence="7">
    <location>
        <begin position="312"/>
        <end position="314"/>
    </location>
    <ligand>
        <name>substrate</name>
    </ligand>
</feature>